<dbReference type="RefSeq" id="WP_072580227.1">
    <property type="nucleotide sequence ID" value="NZ_CP016020.1"/>
</dbReference>
<sequence>MKLQTLVEYCLLLFFSGIYFAFLGFQSNGIAFIVGVILIYIIVTISVKRILPRYANTDHKLSIMVSVAFITGSIFITMLILTLLAT</sequence>
<feature type="transmembrane region" description="Helical" evidence="1">
    <location>
        <begin position="63"/>
        <end position="85"/>
    </location>
</feature>
<evidence type="ECO:0000256" key="1">
    <source>
        <dbReference type="SAM" id="Phobius"/>
    </source>
</evidence>
<dbReference type="Proteomes" id="UP000181936">
    <property type="component" value="Chromosome"/>
</dbReference>
<reference evidence="2 3" key="1">
    <citation type="journal article" date="2016" name="Sci. Rep.">
        <title>Complete genome sequence and transcriptomic analysis of a novel marine strain Bacillus weihaiensis reveals the mechanism of brown algae degradation.</title>
        <authorList>
            <person name="Zhu Y."/>
            <person name="Chen P."/>
            <person name="Bao Y."/>
            <person name="Men Y."/>
            <person name="Zeng Y."/>
            <person name="Yang J."/>
            <person name="Sun J."/>
            <person name="Sun Y."/>
        </authorList>
    </citation>
    <scope>NUCLEOTIDE SEQUENCE [LARGE SCALE GENOMIC DNA]</scope>
    <source>
        <strain evidence="2 3">Alg07</strain>
    </source>
</reference>
<gene>
    <name evidence="2" type="ORF">A9C19_12120</name>
</gene>
<accession>A0A1L3MSX8</accession>
<dbReference type="InterPro" id="IPR058895">
    <property type="entry name" value="YkoA-like"/>
</dbReference>
<keyword evidence="3" id="KW-1185">Reference proteome</keyword>
<feature type="transmembrane region" description="Helical" evidence="1">
    <location>
        <begin position="7"/>
        <end position="25"/>
    </location>
</feature>
<evidence type="ECO:0000313" key="2">
    <source>
        <dbReference type="EMBL" id="APH05436.1"/>
    </source>
</evidence>
<evidence type="ECO:0000313" key="3">
    <source>
        <dbReference type="Proteomes" id="UP000181936"/>
    </source>
</evidence>
<feature type="transmembrane region" description="Helical" evidence="1">
    <location>
        <begin position="31"/>
        <end position="51"/>
    </location>
</feature>
<dbReference type="AlphaFoldDB" id="A0A1L3MSX8"/>
<protein>
    <submittedName>
        <fullName evidence="2">Uncharacterized protein</fullName>
    </submittedName>
</protein>
<name>A0A1L3MSX8_9BACI</name>
<proteinExistence type="predicted"/>
<dbReference type="EMBL" id="CP016020">
    <property type="protein sequence ID" value="APH05436.1"/>
    <property type="molecule type" value="Genomic_DNA"/>
</dbReference>
<keyword evidence="1" id="KW-0472">Membrane</keyword>
<organism evidence="2 3">
    <name type="scientific">Bacillus weihaiensis</name>
    <dbReference type="NCBI Taxonomy" id="1547283"/>
    <lineage>
        <taxon>Bacteria</taxon>
        <taxon>Bacillati</taxon>
        <taxon>Bacillota</taxon>
        <taxon>Bacilli</taxon>
        <taxon>Bacillales</taxon>
        <taxon>Bacillaceae</taxon>
        <taxon>Bacillus</taxon>
    </lineage>
</organism>
<keyword evidence="1" id="KW-1133">Transmembrane helix</keyword>
<keyword evidence="1" id="KW-0812">Transmembrane</keyword>
<dbReference type="Pfam" id="PF26313">
    <property type="entry name" value="YkoA"/>
    <property type="match status" value="1"/>
</dbReference>
<dbReference type="KEGG" id="bwh:A9C19_12120"/>
<dbReference type="OrthoDB" id="2923255at2"/>